<dbReference type="Gene3D" id="3.40.50.2300">
    <property type="match status" value="2"/>
</dbReference>
<dbReference type="InterPro" id="IPR000843">
    <property type="entry name" value="HTH_LacI"/>
</dbReference>
<evidence type="ECO:0000256" key="4">
    <source>
        <dbReference type="ARBA" id="ARBA00023125"/>
    </source>
</evidence>
<proteinExistence type="predicted"/>
<dbReference type="AlphaFoldDB" id="A0A090RQ87"/>
<dbReference type="SUPFAM" id="SSF47413">
    <property type="entry name" value="lambda repressor-like DNA-binding domains"/>
    <property type="match status" value="1"/>
</dbReference>
<evidence type="ECO:0000256" key="2">
    <source>
        <dbReference type="ARBA" id="ARBA00022491"/>
    </source>
</evidence>
<evidence type="ECO:0000313" key="8">
    <source>
        <dbReference type="Proteomes" id="UP000029228"/>
    </source>
</evidence>
<evidence type="ECO:0000259" key="6">
    <source>
        <dbReference type="PROSITE" id="PS50932"/>
    </source>
</evidence>
<dbReference type="CDD" id="cd01392">
    <property type="entry name" value="HTH_LacI"/>
    <property type="match status" value="1"/>
</dbReference>
<dbReference type="CDD" id="cd06274">
    <property type="entry name" value="PBP1_FruR"/>
    <property type="match status" value="1"/>
</dbReference>
<feature type="domain" description="HTH lacI-type" evidence="6">
    <location>
        <begin position="5"/>
        <end position="62"/>
    </location>
</feature>
<dbReference type="Pfam" id="PF13407">
    <property type="entry name" value="Peripla_BP_4"/>
    <property type="match status" value="1"/>
</dbReference>
<dbReference type="InterPro" id="IPR028082">
    <property type="entry name" value="Peripla_BP_I"/>
</dbReference>
<dbReference type="GO" id="GO:0055085">
    <property type="term" value="P:transmembrane transport"/>
    <property type="evidence" value="ECO:0007669"/>
    <property type="project" value="UniProtKB-ARBA"/>
</dbReference>
<organism evidence="7 8">
    <name type="scientific">Vibrio maritimus</name>
    <dbReference type="NCBI Taxonomy" id="990268"/>
    <lineage>
        <taxon>Bacteria</taxon>
        <taxon>Pseudomonadati</taxon>
        <taxon>Pseudomonadota</taxon>
        <taxon>Gammaproteobacteria</taxon>
        <taxon>Vibrionales</taxon>
        <taxon>Vibrionaceae</taxon>
        <taxon>Vibrio</taxon>
    </lineage>
</organism>
<gene>
    <name evidence="7" type="ORF">JCM19235_5277</name>
</gene>
<dbReference type="InterPro" id="IPR010982">
    <property type="entry name" value="Lambda_DNA-bd_dom_sf"/>
</dbReference>
<evidence type="ECO:0000256" key="5">
    <source>
        <dbReference type="ARBA" id="ARBA00023163"/>
    </source>
</evidence>
<comment type="caution">
    <text evidence="7">The sequence shown here is derived from an EMBL/GenBank/DDBJ whole genome shotgun (WGS) entry which is preliminary data.</text>
</comment>
<protein>
    <recommendedName>
        <fullName evidence="1">Autoinducer 2-binding periplasmic protein LuxP</fullName>
    </recommendedName>
</protein>
<dbReference type="SUPFAM" id="SSF53822">
    <property type="entry name" value="Periplasmic binding protein-like I"/>
    <property type="match status" value="1"/>
</dbReference>
<keyword evidence="3" id="KW-0805">Transcription regulation</keyword>
<dbReference type="STRING" id="990268.JCM19235_5277"/>
<keyword evidence="5" id="KW-0804">Transcription</keyword>
<reference evidence="7 8" key="1">
    <citation type="submission" date="2014-09" db="EMBL/GenBank/DDBJ databases">
        <title>Vibrio maritimus JCM 19235. (C45) whole genome shotgun sequence.</title>
        <authorList>
            <person name="Sawabe T."/>
            <person name="Meirelles P."/>
            <person name="Nakanishi M."/>
            <person name="Sayaka M."/>
            <person name="Hattori M."/>
            <person name="Ohkuma M."/>
        </authorList>
    </citation>
    <scope>NUCLEOTIDE SEQUENCE [LARGE SCALE GENOMIC DNA]</scope>
    <source>
        <strain evidence="8">JCM19235</strain>
    </source>
</reference>
<dbReference type="InterPro" id="IPR025997">
    <property type="entry name" value="SBP_2_dom"/>
</dbReference>
<dbReference type="PANTHER" id="PTHR30146">
    <property type="entry name" value="LACI-RELATED TRANSCRIPTIONAL REPRESSOR"/>
    <property type="match status" value="1"/>
</dbReference>
<dbReference type="PROSITE" id="PS50932">
    <property type="entry name" value="HTH_LACI_2"/>
    <property type="match status" value="1"/>
</dbReference>
<evidence type="ECO:0000256" key="3">
    <source>
        <dbReference type="ARBA" id="ARBA00023015"/>
    </source>
</evidence>
<sequence>MSKKLKLADIAELAGVSKSTVSFVLNGHAEKHRINKETVARVLRVVDENNYSPSVYARALKSKKTQTFGLVIPDLTNMGFAAIAKSLEQLSLASGYQLLIASTDDDPSQEKKAVANLIERQVDGMMVASCLDNDDYYQTLTKETPIVFFDRGFESERFSVVTTNAYDSTKEIVFELTGNAQECAFIGGQLSLSPSRERYQGFVDALKERELLLQPELVFNQDYQPQSGYDMMQQCVEQLGRLPEALFTGSYSLLEGVLRYLNEHDLMADASQQSMRLATFDNYSILDCLPLKIDSIEQDCQQLALKVFDCLQKTLSNKDYKSNTSISARIHYRRR</sequence>
<dbReference type="Proteomes" id="UP000029228">
    <property type="component" value="Unassembled WGS sequence"/>
</dbReference>
<name>A0A090RQ87_9VIBR</name>
<keyword evidence="2" id="KW-0678">Repressor</keyword>
<dbReference type="EMBL" id="BBMR01000001">
    <property type="protein sequence ID" value="GAL16728.1"/>
    <property type="molecule type" value="Genomic_DNA"/>
</dbReference>
<keyword evidence="8" id="KW-1185">Reference proteome</keyword>
<dbReference type="Pfam" id="PF00356">
    <property type="entry name" value="LacI"/>
    <property type="match status" value="1"/>
</dbReference>
<dbReference type="GO" id="GO:0003700">
    <property type="term" value="F:DNA-binding transcription factor activity"/>
    <property type="evidence" value="ECO:0007669"/>
    <property type="project" value="TreeGrafter"/>
</dbReference>
<evidence type="ECO:0000313" key="7">
    <source>
        <dbReference type="EMBL" id="GAL16728.1"/>
    </source>
</evidence>
<dbReference type="Gene3D" id="1.10.260.40">
    <property type="entry name" value="lambda repressor-like DNA-binding domains"/>
    <property type="match status" value="1"/>
</dbReference>
<dbReference type="GO" id="GO:0000976">
    <property type="term" value="F:transcription cis-regulatory region binding"/>
    <property type="evidence" value="ECO:0007669"/>
    <property type="project" value="TreeGrafter"/>
</dbReference>
<accession>A0A090RQ87</accession>
<dbReference type="PANTHER" id="PTHR30146:SF45">
    <property type="entry name" value="CATABOLITE REPRESSOR_ACTIVATOR"/>
    <property type="match status" value="1"/>
</dbReference>
<dbReference type="SMART" id="SM00354">
    <property type="entry name" value="HTH_LACI"/>
    <property type="match status" value="1"/>
</dbReference>
<evidence type="ECO:0000256" key="1">
    <source>
        <dbReference type="ARBA" id="ARBA00022181"/>
    </source>
</evidence>
<dbReference type="PROSITE" id="PS00356">
    <property type="entry name" value="HTH_LACI_1"/>
    <property type="match status" value="1"/>
</dbReference>
<dbReference type="OrthoDB" id="7055227at2"/>
<keyword evidence="4" id="KW-0238">DNA-binding</keyword>